<keyword evidence="6" id="KW-1185">Reference proteome</keyword>
<dbReference type="Pfam" id="PF04542">
    <property type="entry name" value="Sigma70_r2"/>
    <property type="match status" value="1"/>
</dbReference>
<evidence type="ECO:0000256" key="1">
    <source>
        <dbReference type="ARBA" id="ARBA00007788"/>
    </source>
</evidence>
<dbReference type="Gene3D" id="1.10.1740.10">
    <property type="match status" value="1"/>
</dbReference>
<dbReference type="SMART" id="SM00421">
    <property type="entry name" value="HTH_LUXR"/>
    <property type="match status" value="1"/>
</dbReference>
<accession>H1CYP9</accession>
<dbReference type="SUPFAM" id="SSF46894">
    <property type="entry name" value="C-terminal effector domain of the bipartite response regulators"/>
    <property type="match status" value="1"/>
</dbReference>
<dbReference type="GO" id="GO:0003700">
    <property type="term" value="F:DNA-binding transcription factor activity"/>
    <property type="evidence" value="ECO:0007669"/>
    <property type="project" value="InterPro"/>
</dbReference>
<dbReference type="PATRIC" id="fig|742743.3.peg.501"/>
<dbReference type="RefSeq" id="WP_008858991.1">
    <property type="nucleotide sequence ID" value="NZ_JH591187.1"/>
</dbReference>
<dbReference type="GO" id="GO:0006352">
    <property type="term" value="P:DNA-templated transcription initiation"/>
    <property type="evidence" value="ECO:0007669"/>
    <property type="project" value="InterPro"/>
</dbReference>
<evidence type="ECO:0000259" key="4">
    <source>
        <dbReference type="SMART" id="SM00421"/>
    </source>
</evidence>
<evidence type="ECO:0000313" key="5">
    <source>
        <dbReference type="EMBL" id="EHO63470.1"/>
    </source>
</evidence>
<sequence length="201" mass="23786">MKIAYEHDYIDSLVLKARQGDDRAKEDLCKCFRPLVYKLTKTAYETIEYEDMAQDLWVVFLEKLSLYDAGRGLPFPAYMKRHLTYAALNYMRQHEMLLKHSGIKDGKTKELLLSGEIRLDGVRQNWYEIGEPSLSEKEVNALIHGFHLTKRQEEVLRLRMEGYSWLTIGEICHISYKNVYKHKRKIQALARNDENFKKYFA</sequence>
<name>H1CYP9_9FIRM</name>
<dbReference type="HOGENOM" id="CLU_1438994_0_0_9"/>
<protein>
    <recommendedName>
        <fullName evidence="2">RNA polymerase sigma factor SigS</fullName>
    </recommendedName>
</protein>
<dbReference type="InterPro" id="IPR007627">
    <property type="entry name" value="RNA_pol_sigma70_r2"/>
</dbReference>
<dbReference type="AlphaFoldDB" id="H1CYP9"/>
<organism evidence="5 6">
    <name type="scientific">Dialister succinatiphilus YIT 11850</name>
    <dbReference type="NCBI Taxonomy" id="742743"/>
    <lineage>
        <taxon>Bacteria</taxon>
        <taxon>Bacillati</taxon>
        <taxon>Bacillota</taxon>
        <taxon>Negativicutes</taxon>
        <taxon>Veillonellales</taxon>
        <taxon>Veillonellaceae</taxon>
        <taxon>Dialister</taxon>
    </lineage>
</organism>
<proteinExistence type="inferred from homology"/>
<dbReference type="Gene3D" id="1.10.10.10">
    <property type="entry name" value="Winged helix-like DNA-binding domain superfamily/Winged helix DNA-binding domain"/>
    <property type="match status" value="1"/>
</dbReference>
<comment type="caution">
    <text evidence="5">The sequence shown here is derived from an EMBL/GenBank/DDBJ whole genome shotgun (WGS) entry which is preliminary data.</text>
</comment>
<comment type="function">
    <text evidence="3">Sigma factors are initiation factors that promote the attachment of RNA polymerase to specific initiation sites and are then released. Sigma-S contributes to the protection against external stress, thus playing a role in cellular fitness and survival.</text>
</comment>
<dbReference type="InterPro" id="IPR036388">
    <property type="entry name" value="WH-like_DNA-bd_sf"/>
</dbReference>
<feature type="domain" description="HTH luxR-type" evidence="4">
    <location>
        <begin position="145"/>
        <end position="200"/>
    </location>
</feature>
<dbReference type="Proteomes" id="UP000003277">
    <property type="component" value="Unassembled WGS sequence"/>
</dbReference>
<dbReference type="InterPro" id="IPR000792">
    <property type="entry name" value="Tscrpt_reg_LuxR_C"/>
</dbReference>
<dbReference type="InterPro" id="IPR016032">
    <property type="entry name" value="Sig_transdc_resp-reg_C-effctor"/>
</dbReference>
<gene>
    <name evidence="5" type="ORF">HMPREF9453_00487</name>
</gene>
<dbReference type="InterPro" id="IPR013325">
    <property type="entry name" value="RNA_pol_sigma_r2"/>
</dbReference>
<comment type="similarity">
    <text evidence="1">Belongs to the sigma-70 factor family.</text>
</comment>
<evidence type="ECO:0000256" key="3">
    <source>
        <dbReference type="ARBA" id="ARBA00024701"/>
    </source>
</evidence>
<reference evidence="5 6" key="1">
    <citation type="submission" date="2011-11" db="EMBL/GenBank/DDBJ databases">
        <title>The Genome Sequence of Dialister succinatiphilus YIT 11850.</title>
        <authorList>
            <consortium name="The Broad Institute Genome Sequencing Platform"/>
            <person name="Earl A."/>
            <person name="Ward D."/>
            <person name="Feldgarden M."/>
            <person name="Gevers D."/>
            <person name="Morotomi M."/>
            <person name="Young S.K."/>
            <person name="Zeng Q."/>
            <person name="Gargeya S."/>
            <person name="Fitzgerald M."/>
            <person name="Haas B."/>
            <person name="Abouelleil A."/>
            <person name="Alvarado L."/>
            <person name="Arachchi H.M."/>
            <person name="Berlin A."/>
            <person name="Brown A."/>
            <person name="Chapman S.B."/>
            <person name="Dunbar C."/>
            <person name="Gearin G."/>
            <person name="Goldberg J."/>
            <person name="Griggs A."/>
            <person name="Gujja S."/>
            <person name="Heiman D."/>
            <person name="Howarth C."/>
            <person name="Lui A."/>
            <person name="MacDonald P.J.P."/>
            <person name="Montmayeur A."/>
            <person name="Murphy C."/>
            <person name="Neiman D."/>
            <person name="Pearson M."/>
            <person name="Priest M."/>
            <person name="Roberts A."/>
            <person name="Saif S."/>
            <person name="Shea T."/>
            <person name="Sisk P."/>
            <person name="Stolte C."/>
            <person name="Sykes S."/>
            <person name="Wortman J."/>
            <person name="Nusbaum C."/>
            <person name="Birren B."/>
        </authorList>
    </citation>
    <scope>NUCLEOTIDE SEQUENCE [LARGE SCALE GENOMIC DNA]</scope>
    <source>
        <strain evidence="5 6">YIT 11850</strain>
    </source>
</reference>
<dbReference type="GO" id="GO:0003677">
    <property type="term" value="F:DNA binding"/>
    <property type="evidence" value="ECO:0007669"/>
    <property type="project" value="InterPro"/>
</dbReference>
<dbReference type="Pfam" id="PF00196">
    <property type="entry name" value="GerE"/>
    <property type="match status" value="1"/>
</dbReference>
<dbReference type="STRING" id="742743.HMPREF9453_00487"/>
<dbReference type="eggNOG" id="COG1595">
    <property type="taxonomic scope" value="Bacteria"/>
</dbReference>
<evidence type="ECO:0000313" key="6">
    <source>
        <dbReference type="Proteomes" id="UP000003277"/>
    </source>
</evidence>
<dbReference type="EMBL" id="ADLT01000015">
    <property type="protein sequence ID" value="EHO63470.1"/>
    <property type="molecule type" value="Genomic_DNA"/>
</dbReference>
<dbReference type="SUPFAM" id="SSF88946">
    <property type="entry name" value="Sigma2 domain of RNA polymerase sigma factors"/>
    <property type="match status" value="1"/>
</dbReference>
<dbReference type="OrthoDB" id="2375738at2"/>
<evidence type="ECO:0000256" key="2">
    <source>
        <dbReference type="ARBA" id="ARBA00021245"/>
    </source>
</evidence>